<evidence type="ECO:0000256" key="7">
    <source>
        <dbReference type="SAM" id="MobiDB-lite"/>
    </source>
</evidence>
<dbReference type="AlphaFoldDB" id="A0A1H2YIV3"/>
<dbReference type="InterPro" id="IPR001915">
    <property type="entry name" value="Peptidase_M48"/>
</dbReference>
<evidence type="ECO:0000256" key="5">
    <source>
        <dbReference type="ARBA" id="ARBA00023049"/>
    </source>
</evidence>
<keyword evidence="3 6" id="KW-0378">Hydrolase</keyword>
<dbReference type="CDD" id="cd07334">
    <property type="entry name" value="M48C_loiP_like"/>
    <property type="match status" value="1"/>
</dbReference>
<reference evidence="9 10" key="1">
    <citation type="submission" date="2016-10" db="EMBL/GenBank/DDBJ databases">
        <authorList>
            <person name="Varghese N."/>
            <person name="Submissions S."/>
        </authorList>
    </citation>
    <scope>NUCLEOTIDE SEQUENCE [LARGE SCALE GENOMIC DNA]</scope>
    <source>
        <strain evidence="9 10">DSM 11449</strain>
    </source>
</reference>
<feature type="domain" description="Peptidase M48" evidence="8">
    <location>
        <begin position="116"/>
        <end position="274"/>
    </location>
</feature>
<keyword evidence="1 6" id="KW-0645">Protease</keyword>
<keyword evidence="2" id="KW-0479">Metal-binding</keyword>
<evidence type="ECO:0000256" key="3">
    <source>
        <dbReference type="ARBA" id="ARBA00022801"/>
    </source>
</evidence>
<dbReference type="Pfam" id="PF01435">
    <property type="entry name" value="Peptidase_M48"/>
    <property type="match status" value="1"/>
</dbReference>
<evidence type="ECO:0000256" key="6">
    <source>
        <dbReference type="RuleBase" id="RU003983"/>
    </source>
</evidence>
<accession>A0A1H2YIV3</accession>
<evidence type="ECO:0000256" key="2">
    <source>
        <dbReference type="ARBA" id="ARBA00022723"/>
    </source>
</evidence>
<comment type="caution">
    <text evidence="9">The sequence shown here is derived from an EMBL/GenBank/DDBJ whole genome shotgun (WGS) entry which is preliminary data.</text>
</comment>
<sequence length="295" mass="32569">MKILIIDNQQLTIKSLIFALGNYKEIYMKKTILTVLCMVAVATAQAQINIGKMASAATKGVQALSFSNEDAQKLSKESVEWMDAHNKVADAKSPYTKRLNRLFGKHKNEDGMTLNYKVYLVTDINAFACADGSVRVFSSLMDLMTDDELLAIIGHEIGHVKNEDTKDAIKAAYTRAALQEAGAAASNTVKTLSESQLGEMAEAMLDAKHSKKQESQADEYSYNFMKKHGYNVVAVYTAFKKLALLSGGETQSRFQKMMSSHPDSEKRAEAAKKRAIKDGLWKDPGEVKLPTTPIE</sequence>
<dbReference type="EMBL" id="FNND01000007">
    <property type="protein sequence ID" value="SDX05020.1"/>
    <property type="molecule type" value="Genomic_DNA"/>
</dbReference>
<dbReference type="Gene3D" id="3.30.2010.10">
    <property type="entry name" value="Metalloproteases ('zincins'), catalytic domain"/>
    <property type="match status" value="1"/>
</dbReference>
<keyword evidence="5 6" id="KW-0482">Metalloprotease</keyword>
<keyword evidence="10" id="KW-1185">Reference proteome</keyword>
<feature type="compositionally biased region" description="Basic and acidic residues" evidence="7">
    <location>
        <begin position="262"/>
        <end position="286"/>
    </location>
</feature>
<feature type="region of interest" description="Disordered" evidence="7">
    <location>
        <begin position="255"/>
        <end position="295"/>
    </location>
</feature>
<dbReference type="GO" id="GO:0046872">
    <property type="term" value="F:metal ion binding"/>
    <property type="evidence" value="ECO:0007669"/>
    <property type="project" value="UniProtKB-KW"/>
</dbReference>
<evidence type="ECO:0000313" key="9">
    <source>
        <dbReference type="EMBL" id="SDX05020.1"/>
    </source>
</evidence>
<dbReference type="GO" id="GO:0004222">
    <property type="term" value="F:metalloendopeptidase activity"/>
    <property type="evidence" value="ECO:0007669"/>
    <property type="project" value="InterPro"/>
</dbReference>
<evidence type="ECO:0000256" key="4">
    <source>
        <dbReference type="ARBA" id="ARBA00022833"/>
    </source>
</evidence>
<evidence type="ECO:0000259" key="8">
    <source>
        <dbReference type="Pfam" id="PF01435"/>
    </source>
</evidence>
<comment type="similarity">
    <text evidence="6">Belongs to the peptidase M48 family.</text>
</comment>
<organism evidence="9 10">
    <name type="scientific">Capnocytophaga granulosa</name>
    <dbReference type="NCBI Taxonomy" id="45242"/>
    <lineage>
        <taxon>Bacteria</taxon>
        <taxon>Pseudomonadati</taxon>
        <taxon>Bacteroidota</taxon>
        <taxon>Flavobacteriia</taxon>
        <taxon>Flavobacteriales</taxon>
        <taxon>Flavobacteriaceae</taxon>
        <taxon>Capnocytophaga</taxon>
    </lineage>
</organism>
<protein>
    <submittedName>
        <fullName evidence="9">Putative metalloprotease</fullName>
    </submittedName>
</protein>
<keyword evidence="4 6" id="KW-0862">Zinc</keyword>
<dbReference type="InterPro" id="IPR051156">
    <property type="entry name" value="Mito/Outer_Membr_Metalloprot"/>
</dbReference>
<dbReference type="Proteomes" id="UP000182771">
    <property type="component" value="Unassembled WGS sequence"/>
</dbReference>
<dbReference type="GO" id="GO:0016020">
    <property type="term" value="C:membrane"/>
    <property type="evidence" value="ECO:0007669"/>
    <property type="project" value="TreeGrafter"/>
</dbReference>
<proteinExistence type="inferred from homology"/>
<dbReference type="PANTHER" id="PTHR22726">
    <property type="entry name" value="METALLOENDOPEPTIDASE OMA1"/>
    <property type="match status" value="1"/>
</dbReference>
<evidence type="ECO:0000256" key="1">
    <source>
        <dbReference type="ARBA" id="ARBA00022670"/>
    </source>
</evidence>
<comment type="cofactor">
    <cofactor evidence="6">
        <name>Zn(2+)</name>
        <dbReference type="ChEBI" id="CHEBI:29105"/>
    </cofactor>
    <text evidence="6">Binds 1 zinc ion per subunit.</text>
</comment>
<dbReference type="GO" id="GO:0051603">
    <property type="term" value="P:proteolysis involved in protein catabolic process"/>
    <property type="evidence" value="ECO:0007669"/>
    <property type="project" value="TreeGrafter"/>
</dbReference>
<evidence type="ECO:0000313" key="10">
    <source>
        <dbReference type="Proteomes" id="UP000182771"/>
    </source>
</evidence>
<name>A0A1H2YIV3_9FLAO</name>
<dbReference type="PANTHER" id="PTHR22726:SF8">
    <property type="entry name" value="METALLOPROTEASE YCAL"/>
    <property type="match status" value="1"/>
</dbReference>
<gene>
    <name evidence="9" type="ORF">SAMN05444420_10759</name>
</gene>